<dbReference type="AlphaFoldDB" id="A0A397IKB9"/>
<accession>A0A397IKB9</accession>
<feature type="compositionally biased region" description="Low complexity" evidence="2">
    <location>
        <begin position="129"/>
        <end position="147"/>
    </location>
</feature>
<proteinExistence type="predicted"/>
<feature type="domain" description="BZIP" evidence="3">
    <location>
        <begin position="177"/>
        <end position="191"/>
    </location>
</feature>
<comment type="caution">
    <text evidence="4">The sequence shown here is derived from an EMBL/GenBank/DDBJ whole genome shotgun (WGS) entry which is preliminary data.</text>
</comment>
<dbReference type="InterPro" id="IPR046347">
    <property type="entry name" value="bZIP_sf"/>
</dbReference>
<feature type="region of interest" description="Disordered" evidence="2">
    <location>
        <begin position="129"/>
        <end position="150"/>
    </location>
</feature>
<dbReference type="Proteomes" id="UP000266861">
    <property type="component" value="Unassembled WGS sequence"/>
</dbReference>
<evidence type="ECO:0000313" key="5">
    <source>
        <dbReference type="Proteomes" id="UP000266861"/>
    </source>
</evidence>
<keyword evidence="5" id="KW-1185">Reference proteome</keyword>
<gene>
    <name evidence="4" type="ORF">Glove_216g202</name>
</gene>
<evidence type="ECO:0000256" key="1">
    <source>
        <dbReference type="SAM" id="Coils"/>
    </source>
</evidence>
<feature type="coiled-coil region" evidence="1">
    <location>
        <begin position="196"/>
        <end position="241"/>
    </location>
</feature>
<dbReference type="InterPro" id="IPR004827">
    <property type="entry name" value="bZIP"/>
</dbReference>
<evidence type="ECO:0000259" key="3">
    <source>
        <dbReference type="PROSITE" id="PS00036"/>
    </source>
</evidence>
<feature type="region of interest" description="Disordered" evidence="2">
    <location>
        <begin position="253"/>
        <end position="282"/>
    </location>
</feature>
<dbReference type="Pfam" id="PF07716">
    <property type="entry name" value="bZIP_2"/>
    <property type="match status" value="1"/>
</dbReference>
<organism evidence="4 5">
    <name type="scientific">Diversispora epigaea</name>
    <dbReference type="NCBI Taxonomy" id="1348612"/>
    <lineage>
        <taxon>Eukaryota</taxon>
        <taxon>Fungi</taxon>
        <taxon>Fungi incertae sedis</taxon>
        <taxon>Mucoromycota</taxon>
        <taxon>Glomeromycotina</taxon>
        <taxon>Glomeromycetes</taxon>
        <taxon>Diversisporales</taxon>
        <taxon>Diversisporaceae</taxon>
        <taxon>Diversispora</taxon>
    </lineage>
</organism>
<keyword evidence="1" id="KW-0175">Coiled coil</keyword>
<dbReference type="STRING" id="1348612.A0A397IKB9"/>
<dbReference type="Gene3D" id="1.20.5.170">
    <property type="match status" value="1"/>
</dbReference>
<dbReference type="SUPFAM" id="SSF57959">
    <property type="entry name" value="Leucine zipper domain"/>
    <property type="match status" value="1"/>
</dbReference>
<dbReference type="CDD" id="cd14705">
    <property type="entry name" value="bZIP_Zip1"/>
    <property type="match status" value="1"/>
</dbReference>
<protein>
    <recommendedName>
        <fullName evidence="3">BZIP domain-containing protein</fullName>
    </recommendedName>
</protein>
<dbReference type="GO" id="GO:0003700">
    <property type="term" value="F:DNA-binding transcription factor activity"/>
    <property type="evidence" value="ECO:0007669"/>
    <property type="project" value="InterPro"/>
</dbReference>
<reference evidence="4 5" key="1">
    <citation type="submission" date="2018-08" db="EMBL/GenBank/DDBJ databases">
        <title>Genome and evolution of the arbuscular mycorrhizal fungus Diversispora epigaea (formerly Glomus versiforme) and its bacterial endosymbionts.</title>
        <authorList>
            <person name="Sun X."/>
            <person name="Fei Z."/>
            <person name="Harrison M."/>
        </authorList>
    </citation>
    <scope>NUCLEOTIDE SEQUENCE [LARGE SCALE GENOMIC DNA]</scope>
    <source>
        <strain evidence="4 5">IT104</strain>
    </source>
</reference>
<evidence type="ECO:0000313" key="4">
    <source>
        <dbReference type="EMBL" id="RHZ75302.1"/>
    </source>
</evidence>
<dbReference type="PROSITE" id="PS00036">
    <property type="entry name" value="BZIP_BASIC"/>
    <property type="match status" value="1"/>
</dbReference>
<dbReference type="OrthoDB" id="2247093at2759"/>
<evidence type="ECO:0000256" key="2">
    <source>
        <dbReference type="SAM" id="MobiDB-lite"/>
    </source>
</evidence>
<sequence length="294" mass="32994">MVFNSSERVLPPIMTLGTSSQISENATTVLPPVSCLAPEMSSLSHTADFSNPPHEVNRMSSSSMRVPGSYIYSSPATTSSYPSTASSSEWKFILASASQITMTAPPQIPPQLPSQMPSQMTSQMTSQMPSQMSSQMPSQMPSQIPSSRSNDRHNLITKPIHSYHSYIDPASELLAEKRRRNAGASARFRDRRKQREREMKDKCQFLERRVQELEKELEEHKNSSQTKILELERNNQKLHSKLCSKEEVEFLTPPPSAVGDDFEHSFRKSRSSSTISMPSTECPRKSIDVKSLLL</sequence>
<name>A0A397IKB9_9GLOM</name>
<dbReference type="EMBL" id="PQFF01000201">
    <property type="protein sequence ID" value="RHZ75302.1"/>
    <property type="molecule type" value="Genomic_DNA"/>
</dbReference>